<reference evidence="2 3" key="1">
    <citation type="journal article" date="2016" name="Genome Announc.">
        <title>Genome Sequence of Madurella mycetomatis mm55, Isolated from a Human Mycetoma Case in Sudan.</title>
        <authorList>
            <person name="Smit S."/>
            <person name="Derks M.F."/>
            <person name="Bervoets S."/>
            <person name="Fahal A."/>
            <person name="van Leeuwen W."/>
            <person name="van Belkum A."/>
            <person name="van de Sande W.W."/>
        </authorList>
    </citation>
    <scope>NUCLEOTIDE SEQUENCE [LARGE SCALE GENOMIC DNA]</scope>
    <source>
        <strain evidence="3">mm55</strain>
    </source>
</reference>
<evidence type="ECO:0000313" key="2">
    <source>
        <dbReference type="EMBL" id="KXX78216.1"/>
    </source>
</evidence>
<dbReference type="OrthoDB" id="5151869at2759"/>
<evidence type="ECO:0000256" key="1">
    <source>
        <dbReference type="SAM" id="MobiDB-lite"/>
    </source>
</evidence>
<dbReference type="EMBL" id="LCTW02000129">
    <property type="protein sequence ID" value="KXX78216.1"/>
    <property type="molecule type" value="Genomic_DNA"/>
</dbReference>
<dbReference type="AlphaFoldDB" id="A0A175W3F2"/>
<sequence>MTQPLVDATINNAPLLFNSNSPDGDRGRGCFIPKQTQEEELEMGPEQLYAYVLGAEMLVPQTYDPDTYDPDGPVPWTPEPEPYDPKTYAAWGRRHFGEEWYKLRETMLRERNIYRVSDPVYLERQRALRVMEHKIEGRPFRPTHRAGRMFNKDWKRLWSRLSKTLPRVQPPNPASSQADDSDGNTGLSGYSTYGPTPEPREPSPLPNDPWEMLESNRYFFCWNEETYQFERIFLKESLIDIARAKHEDQEGDRQRKKELEDIEKIRYYPGTCFQSDEYDRRMRHWDRRAEGWTQEQIDAEDRDIDAAIQKTLKEWEERLNTPPKNQEEMDLRFRFWDFQGISREEQVWLGRMHGFYKKPPPNPYLFHTPMEKRPPPTNQEEMDQLFCLWDSKLSHVEQNELA</sequence>
<organism evidence="2 3">
    <name type="scientific">Madurella mycetomatis</name>
    <dbReference type="NCBI Taxonomy" id="100816"/>
    <lineage>
        <taxon>Eukaryota</taxon>
        <taxon>Fungi</taxon>
        <taxon>Dikarya</taxon>
        <taxon>Ascomycota</taxon>
        <taxon>Pezizomycotina</taxon>
        <taxon>Sordariomycetes</taxon>
        <taxon>Sordariomycetidae</taxon>
        <taxon>Sordariales</taxon>
        <taxon>Sordariales incertae sedis</taxon>
        <taxon>Madurella</taxon>
    </lineage>
</organism>
<accession>A0A175W3F2</accession>
<feature type="non-terminal residue" evidence="2">
    <location>
        <position position="402"/>
    </location>
</feature>
<proteinExistence type="predicted"/>
<keyword evidence="3" id="KW-1185">Reference proteome</keyword>
<feature type="compositionally biased region" description="Polar residues" evidence="1">
    <location>
        <begin position="174"/>
        <end position="194"/>
    </location>
</feature>
<gene>
    <name evidence="2" type="ORF">MMYC01_205056</name>
</gene>
<dbReference type="STRING" id="100816.A0A175W3F2"/>
<evidence type="ECO:0000313" key="3">
    <source>
        <dbReference type="Proteomes" id="UP000078237"/>
    </source>
</evidence>
<dbReference type="VEuPathDB" id="FungiDB:MMYC01_205056"/>
<comment type="caution">
    <text evidence="2">The sequence shown here is derived from an EMBL/GenBank/DDBJ whole genome shotgun (WGS) entry which is preliminary data.</text>
</comment>
<feature type="region of interest" description="Disordered" evidence="1">
    <location>
        <begin position="165"/>
        <end position="208"/>
    </location>
</feature>
<name>A0A175W3F2_9PEZI</name>
<dbReference type="Proteomes" id="UP000078237">
    <property type="component" value="Unassembled WGS sequence"/>
</dbReference>
<protein>
    <submittedName>
        <fullName evidence="2">Uncharacterized protein</fullName>
    </submittedName>
</protein>